<dbReference type="OrthoDB" id="19740at2759"/>
<feature type="region of interest" description="Disordered" evidence="8">
    <location>
        <begin position="93"/>
        <end position="112"/>
    </location>
</feature>
<keyword evidence="4" id="KW-0156">Chromatin regulator</keyword>
<evidence type="ECO:0000256" key="3">
    <source>
        <dbReference type="ARBA" id="ARBA00019132"/>
    </source>
</evidence>
<dbReference type="GO" id="GO:0035267">
    <property type="term" value="C:NuA4 histone acetyltransferase complex"/>
    <property type="evidence" value="ECO:0007669"/>
    <property type="project" value="InterPro"/>
</dbReference>
<feature type="region of interest" description="Disordered" evidence="8">
    <location>
        <begin position="325"/>
        <end position="363"/>
    </location>
</feature>
<dbReference type="PANTHER" id="PTHR12855:SF10">
    <property type="entry name" value="DNA METHYLTRANSFERASE 1-ASSOCIATED PROTEIN 1"/>
    <property type="match status" value="1"/>
</dbReference>
<accession>A0A8H3ICM9</accession>
<comment type="subcellular location">
    <subcellularLocation>
        <location evidence="1">Nucleus</location>
    </subcellularLocation>
</comment>
<dbReference type="Gene3D" id="1.10.10.60">
    <property type="entry name" value="Homeodomain-like"/>
    <property type="match status" value="1"/>
</dbReference>
<keyword evidence="5" id="KW-0805">Transcription regulation</keyword>
<feature type="compositionally biased region" description="Polar residues" evidence="8">
    <location>
        <begin position="330"/>
        <end position="344"/>
    </location>
</feature>
<dbReference type="Proteomes" id="UP000664169">
    <property type="component" value="Unassembled WGS sequence"/>
</dbReference>
<feature type="region of interest" description="Disordered" evidence="8">
    <location>
        <begin position="1"/>
        <end position="33"/>
    </location>
</feature>
<evidence type="ECO:0000256" key="1">
    <source>
        <dbReference type="ARBA" id="ARBA00004123"/>
    </source>
</evidence>
<dbReference type="GO" id="GO:0003714">
    <property type="term" value="F:transcription corepressor activity"/>
    <property type="evidence" value="ECO:0007669"/>
    <property type="project" value="TreeGrafter"/>
</dbReference>
<feature type="compositionally biased region" description="Basic and acidic residues" evidence="8">
    <location>
        <begin position="345"/>
        <end position="361"/>
    </location>
</feature>
<gene>
    <name evidence="10" type="ORF">GOMPHAMPRED_006270</name>
</gene>
<dbReference type="Pfam" id="PF16282">
    <property type="entry name" value="SANT_DAMP1_like"/>
    <property type="match status" value="1"/>
</dbReference>
<comment type="similarity">
    <text evidence="2">Belongs to the SWC4 family.</text>
</comment>
<feature type="compositionally biased region" description="Basic and acidic residues" evidence="8">
    <location>
        <begin position="1"/>
        <end position="11"/>
    </location>
</feature>
<evidence type="ECO:0000313" key="11">
    <source>
        <dbReference type="Proteomes" id="UP000664169"/>
    </source>
</evidence>
<dbReference type="GO" id="GO:0000812">
    <property type="term" value="C:Swr1 complex"/>
    <property type="evidence" value="ECO:0007669"/>
    <property type="project" value="TreeGrafter"/>
</dbReference>
<evidence type="ECO:0000256" key="6">
    <source>
        <dbReference type="ARBA" id="ARBA00023163"/>
    </source>
</evidence>
<dbReference type="GO" id="GO:0000122">
    <property type="term" value="P:negative regulation of transcription by RNA polymerase II"/>
    <property type="evidence" value="ECO:0007669"/>
    <property type="project" value="TreeGrafter"/>
</dbReference>
<evidence type="ECO:0000256" key="4">
    <source>
        <dbReference type="ARBA" id="ARBA00022853"/>
    </source>
</evidence>
<feature type="compositionally biased region" description="Low complexity" evidence="8">
    <location>
        <begin position="621"/>
        <end position="631"/>
    </location>
</feature>
<proteinExistence type="inferred from homology"/>
<keyword evidence="6" id="KW-0804">Transcription</keyword>
<dbReference type="EMBL" id="CAJPDQ010000004">
    <property type="protein sequence ID" value="CAF9908694.1"/>
    <property type="molecule type" value="Genomic_DNA"/>
</dbReference>
<evidence type="ECO:0000313" key="10">
    <source>
        <dbReference type="EMBL" id="CAF9908694.1"/>
    </source>
</evidence>
<protein>
    <recommendedName>
        <fullName evidence="3">SWR1-complex protein 4</fullName>
    </recommendedName>
</protein>
<feature type="compositionally biased region" description="Acidic residues" evidence="8">
    <location>
        <begin position="529"/>
        <end position="549"/>
    </location>
</feature>
<feature type="compositionally biased region" description="Acidic residues" evidence="8">
    <location>
        <begin position="589"/>
        <end position="620"/>
    </location>
</feature>
<dbReference type="GO" id="GO:0006281">
    <property type="term" value="P:DNA repair"/>
    <property type="evidence" value="ECO:0007669"/>
    <property type="project" value="InterPro"/>
</dbReference>
<evidence type="ECO:0000259" key="9">
    <source>
        <dbReference type="Pfam" id="PF16282"/>
    </source>
</evidence>
<organism evidence="10 11">
    <name type="scientific">Gomphillus americanus</name>
    <dbReference type="NCBI Taxonomy" id="1940652"/>
    <lineage>
        <taxon>Eukaryota</taxon>
        <taxon>Fungi</taxon>
        <taxon>Dikarya</taxon>
        <taxon>Ascomycota</taxon>
        <taxon>Pezizomycotina</taxon>
        <taxon>Lecanoromycetes</taxon>
        <taxon>OSLEUM clade</taxon>
        <taxon>Ostropomycetidae</taxon>
        <taxon>Ostropales</taxon>
        <taxon>Graphidaceae</taxon>
        <taxon>Gomphilloideae</taxon>
        <taxon>Gomphillus</taxon>
    </lineage>
</organism>
<keyword evidence="11" id="KW-1185">Reference proteome</keyword>
<feature type="region of interest" description="Disordered" evidence="8">
    <location>
        <begin position="468"/>
        <end position="675"/>
    </location>
</feature>
<feature type="compositionally biased region" description="Acidic residues" evidence="8">
    <location>
        <begin position="485"/>
        <end position="503"/>
    </location>
</feature>
<dbReference type="PANTHER" id="PTHR12855">
    <property type="entry name" value="DNA METHYLTRANSFERASE 1-ASSOCIATED PROTEIN 1 FAMILY MEMBER"/>
    <property type="match status" value="1"/>
</dbReference>
<feature type="compositionally biased region" description="Basic and acidic residues" evidence="8">
    <location>
        <begin position="507"/>
        <end position="528"/>
    </location>
</feature>
<name>A0A8H3ICM9_9LECA</name>
<reference evidence="10" key="1">
    <citation type="submission" date="2021-03" db="EMBL/GenBank/DDBJ databases">
        <authorList>
            <person name="Tagirdzhanova G."/>
        </authorList>
    </citation>
    <scope>NUCLEOTIDE SEQUENCE</scope>
</reference>
<dbReference type="AlphaFoldDB" id="A0A8H3ICM9"/>
<dbReference type="InterPro" id="IPR027109">
    <property type="entry name" value="Swc4/Dmap1"/>
</dbReference>
<evidence type="ECO:0000256" key="2">
    <source>
        <dbReference type="ARBA" id="ARBA00006918"/>
    </source>
</evidence>
<evidence type="ECO:0000256" key="8">
    <source>
        <dbReference type="SAM" id="MobiDB-lite"/>
    </source>
</evidence>
<evidence type="ECO:0000256" key="5">
    <source>
        <dbReference type="ARBA" id="ARBA00023015"/>
    </source>
</evidence>
<keyword evidence="7" id="KW-0539">Nucleus</keyword>
<sequence>MTSNDVRDILDIKPGNPPRPKKKSEKKPAQDGQLPKELANLLGERVPPVALQSADHYKKRFTVTRNAQAWIWQAFENQSREDGLKLKHWVKKSTQSATPAGATTQRSEESKNSQEVYHFAKYNYKPAIPTYTDAEYEQHLQNKEWTKEETDYLFSLVHDFDLRWILIEDRYDYQPSAPKADADLQAALVIPTNLRSMEDLKARYYEVAAKTILLHHPQAQMTEAEFEIHECMTKFDPERERRRKEIARSLLLRSPEEIKEEEILLAELRRIVANEEKFLEERQELYNRLDHPIAQAGTAMYETSSGLQQLVQGLYYSDKNKKRRSLAAGDTSSPAQNTSTPTTARDSRRDVHASSAAEKKKGSLVHNTRVLTFEEEKRFGVSTHERLNSGVSFRSSRVDKLVLAKSQIQSAKLQDAIRELNIPLRPRMPTIAVCAEYERLITIIHSLLDARKVSEKINNEIRIAKAQKGIGQDENNEGDNAMADREEEEEDDADADGEADETQTGENVDRDHANSDDEKDHEDESKLEPDEDNDEDNEAENSEDDEDDEQPAKASIESDNEDADRPLMPGDVEDEDDNAESVASPESPPADEEDDEEEEEEEEEPEVEVEGAADEDEDEPPSSSRASVARSIKSTRSGRSAGAGTATKHKRSASAMSVSESEKSTGTRTSKRARK</sequence>
<evidence type="ECO:0000256" key="7">
    <source>
        <dbReference type="ARBA" id="ARBA00023242"/>
    </source>
</evidence>
<feature type="compositionally biased region" description="Polar residues" evidence="8">
    <location>
        <begin position="93"/>
        <end position="105"/>
    </location>
</feature>
<dbReference type="InterPro" id="IPR032563">
    <property type="entry name" value="DAMP1_SANT-like"/>
</dbReference>
<dbReference type="GO" id="GO:0006338">
    <property type="term" value="P:chromatin remodeling"/>
    <property type="evidence" value="ECO:0007669"/>
    <property type="project" value="InterPro"/>
</dbReference>
<comment type="caution">
    <text evidence="10">The sequence shown here is derived from an EMBL/GenBank/DDBJ whole genome shotgun (WGS) entry which is preliminary data.</text>
</comment>
<feature type="domain" description="DAMP1 SANT/Myb-like" evidence="9">
    <location>
        <begin position="117"/>
        <end position="210"/>
    </location>
</feature>